<dbReference type="GO" id="GO:0008757">
    <property type="term" value="F:S-adenosylmethionine-dependent methyltransferase activity"/>
    <property type="evidence" value="ECO:0007669"/>
    <property type="project" value="InterPro"/>
</dbReference>
<dbReference type="AlphaFoldDB" id="A0A5E7N7G0"/>
<protein>
    <recommendedName>
        <fullName evidence="1">CheR-type methyltransferase domain-containing protein</fullName>
    </recommendedName>
</protein>
<reference evidence="2 3" key="1">
    <citation type="submission" date="2019-09" db="EMBL/GenBank/DDBJ databases">
        <authorList>
            <person name="Chandra G."/>
            <person name="Truman W A."/>
        </authorList>
    </citation>
    <scope>NUCLEOTIDE SEQUENCE [LARGE SCALE GENOMIC DNA]</scope>
    <source>
        <strain evidence="2">PS896</strain>
    </source>
</reference>
<accession>A0A5E7N7G0</accession>
<dbReference type="InterPro" id="IPR029063">
    <property type="entry name" value="SAM-dependent_MTases_sf"/>
</dbReference>
<evidence type="ECO:0000259" key="1">
    <source>
        <dbReference type="PROSITE" id="PS50123"/>
    </source>
</evidence>
<sequence>MLINLDREVQRKILQMFHFALRPGGFLFLGTSECDDACHELFAPVDKRNRIFRAKTGTPNSRRTTVAWASWLSSPRTKIKSQGFAMAIRRLTVMQKPRRNCHYDGASNLNLRVNPIFKRWQNFFAGKTKPQLLSQLGFRNLILTMTYSHMGKPHTTIGDASFHC</sequence>
<dbReference type="Gene3D" id="3.40.50.150">
    <property type="entry name" value="Vaccinia Virus protein VP39"/>
    <property type="match status" value="1"/>
</dbReference>
<gene>
    <name evidence="2" type="ORF">PS896_04456</name>
</gene>
<proteinExistence type="predicted"/>
<evidence type="ECO:0000313" key="2">
    <source>
        <dbReference type="EMBL" id="VVP33046.1"/>
    </source>
</evidence>
<dbReference type="Proteomes" id="UP000377224">
    <property type="component" value="Unassembled WGS sequence"/>
</dbReference>
<dbReference type="InterPro" id="IPR000780">
    <property type="entry name" value="CheR_MeTrfase"/>
</dbReference>
<organism evidence="2 3">
    <name type="scientific">Pseudomonas fluorescens</name>
    <dbReference type="NCBI Taxonomy" id="294"/>
    <lineage>
        <taxon>Bacteria</taxon>
        <taxon>Pseudomonadati</taxon>
        <taxon>Pseudomonadota</taxon>
        <taxon>Gammaproteobacteria</taxon>
        <taxon>Pseudomonadales</taxon>
        <taxon>Pseudomonadaceae</taxon>
        <taxon>Pseudomonas</taxon>
    </lineage>
</organism>
<name>A0A5E7N7G0_PSEFL</name>
<dbReference type="SUPFAM" id="SSF53335">
    <property type="entry name" value="S-adenosyl-L-methionine-dependent methyltransferases"/>
    <property type="match status" value="1"/>
</dbReference>
<evidence type="ECO:0000313" key="3">
    <source>
        <dbReference type="Proteomes" id="UP000377224"/>
    </source>
</evidence>
<feature type="domain" description="CheR-type methyltransferase" evidence="1">
    <location>
        <begin position="1"/>
        <end position="33"/>
    </location>
</feature>
<dbReference type="PROSITE" id="PS50123">
    <property type="entry name" value="CHER"/>
    <property type="match status" value="1"/>
</dbReference>
<dbReference type="EMBL" id="CABVIN010000006">
    <property type="protein sequence ID" value="VVP33046.1"/>
    <property type="molecule type" value="Genomic_DNA"/>
</dbReference>